<keyword evidence="1" id="KW-0812">Transmembrane</keyword>
<dbReference type="RefSeq" id="WP_269608274.1">
    <property type="nucleotide sequence ID" value="NZ_JAPWIJ010000014.1"/>
</dbReference>
<keyword evidence="1" id="KW-1133">Transmembrane helix</keyword>
<protein>
    <recommendedName>
        <fullName evidence="4">Tissue inhibitor of metalloproteinase</fullName>
    </recommendedName>
</protein>
<gene>
    <name evidence="2" type="ORF">O4220_25150</name>
</gene>
<evidence type="ECO:0000256" key="1">
    <source>
        <dbReference type="SAM" id="Phobius"/>
    </source>
</evidence>
<proteinExistence type="predicted"/>
<dbReference type="SUPFAM" id="SSF50242">
    <property type="entry name" value="TIMP-like"/>
    <property type="match status" value="1"/>
</dbReference>
<organism evidence="2 3">
    <name type="scientific">Rhodococcus ruber</name>
    <dbReference type="NCBI Taxonomy" id="1830"/>
    <lineage>
        <taxon>Bacteria</taxon>
        <taxon>Bacillati</taxon>
        <taxon>Actinomycetota</taxon>
        <taxon>Actinomycetes</taxon>
        <taxon>Mycobacteriales</taxon>
        <taxon>Nocardiaceae</taxon>
        <taxon>Rhodococcus</taxon>
    </lineage>
</organism>
<keyword evidence="1" id="KW-0472">Membrane</keyword>
<keyword evidence="3" id="KW-1185">Reference proteome</keyword>
<dbReference type="EMBL" id="JAPWIJ010000014">
    <property type="protein sequence ID" value="MCZ4521821.1"/>
    <property type="molecule type" value="Genomic_DNA"/>
</dbReference>
<sequence length="205" mass="21938">MSRVTLFAMKRCLRCVLVLAVVLPLTVVLMFARPGVALACTCAYYPGGSQVEQQLADFAQGENAIFTGSPVAERREDFTVYYDFEVREVFRGEVGKTTTVSTAGDSAACGTTFDVKEEYLVFATTYDTQDAPLSVNSCSATTLSSDTATRTATVKQFGEPREVVVNGGVPTLLVIVIGFGAFAAAAGGAAGWSLYRRRSRYSADD</sequence>
<evidence type="ECO:0008006" key="4">
    <source>
        <dbReference type="Google" id="ProtNLM"/>
    </source>
</evidence>
<dbReference type="Gene3D" id="2.40.50.120">
    <property type="match status" value="1"/>
</dbReference>
<feature type="transmembrane region" description="Helical" evidence="1">
    <location>
        <begin position="172"/>
        <end position="195"/>
    </location>
</feature>
<dbReference type="InterPro" id="IPR008993">
    <property type="entry name" value="TIMP-like_OB-fold"/>
</dbReference>
<accession>A0ABT4MQ25</accession>
<comment type="caution">
    <text evidence="2">The sequence shown here is derived from an EMBL/GenBank/DDBJ whole genome shotgun (WGS) entry which is preliminary data.</text>
</comment>
<name>A0ABT4MQ25_9NOCA</name>
<evidence type="ECO:0000313" key="2">
    <source>
        <dbReference type="EMBL" id="MCZ4521821.1"/>
    </source>
</evidence>
<dbReference type="Proteomes" id="UP001081071">
    <property type="component" value="Unassembled WGS sequence"/>
</dbReference>
<reference evidence="2" key="1">
    <citation type="submission" date="2022-12" db="EMBL/GenBank/DDBJ databases">
        <authorList>
            <person name="Krivoruchko A.V."/>
            <person name="Elkin A."/>
        </authorList>
    </citation>
    <scope>NUCLEOTIDE SEQUENCE</scope>
    <source>
        <strain evidence="2">IEGM 1391</strain>
    </source>
</reference>
<evidence type="ECO:0000313" key="3">
    <source>
        <dbReference type="Proteomes" id="UP001081071"/>
    </source>
</evidence>